<dbReference type="eggNOG" id="COG1262">
    <property type="taxonomic scope" value="Bacteria"/>
</dbReference>
<dbReference type="InterPro" id="IPR042095">
    <property type="entry name" value="SUMF_sf"/>
</dbReference>
<dbReference type="Pfam" id="PF00092">
    <property type="entry name" value="VWA"/>
    <property type="match status" value="1"/>
</dbReference>
<dbReference type="PANTHER" id="PTHR23150:SF19">
    <property type="entry name" value="FORMYLGLYCINE-GENERATING ENZYME"/>
    <property type="match status" value="1"/>
</dbReference>
<dbReference type="InterPro" id="IPR002035">
    <property type="entry name" value="VWF_A"/>
</dbReference>
<evidence type="ECO:0000313" key="3">
    <source>
        <dbReference type="EMBL" id="GAK58359.1"/>
    </source>
</evidence>
<dbReference type="Proteomes" id="UP000030661">
    <property type="component" value="Unassembled WGS sequence"/>
</dbReference>
<feature type="chain" id="PRO_5001755413" description="VWFA domain-containing protein" evidence="1">
    <location>
        <begin position="35"/>
        <end position="508"/>
    </location>
</feature>
<dbReference type="InterPro" id="IPR036465">
    <property type="entry name" value="vWFA_dom_sf"/>
</dbReference>
<feature type="signal peptide" evidence="1">
    <location>
        <begin position="1"/>
        <end position="34"/>
    </location>
</feature>
<keyword evidence="4" id="KW-1185">Reference proteome</keyword>
<dbReference type="HOGENOM" id="CLU_536049_0_0_0"/>
<dbReference type="InterPro" id="IPR016187">
    <property type="entry name" value="CTDL_fold"/>
</dbReference>
<evidence type="ECO:0000256" key="1">
    <source>
        <dbReference type="SAM" id="SignalP"/>
    </source>
</evidence>
<dbReference type="PROSITE" id="PS50234">
    <property type="entry name" value="VWFA"/>
    <property type="match status" value="1"/>
</dbReference>
<dbReference type="SUPFAM" id="SSF56436">
    <property type="entry name" value="C-type lectin-like"/>
    <property type="match status" value="1"/>
</dbReference>
<dbReference type="SUPFAM" id="SSF53300">
    <property type="entry name" value="vWA-like"/>
    <property type="match status" value="1"/>
</dbReference>
<name>A0A081C1A4_VECG1</name>
<evidence type="ECO:0000259" key="2">
    <source>
        <dbReference type="PROSITE" id="PS50234"/>
    </source>
</evidence>
<dbReference type="EMBL" id="DF820467">
    <property type="protein sequence ID" value="GAK58359.1"/>
    <property type="molecule type" value="Genomic_DNA"/>
</dbReference>
<protein>
    <recommendedName>
        <fullName evidence="2">VWFA domain-containing protein</fullName>
    </recommendedName>
</protein>
<dbReference type="GO" id="GO:0120147">
    <property type="term" value="F:formylglycine-generating oxidase activity"/>
    <property type="evidence" value="ECO:0007669"/>
    <property type="project" value="TreeGrafter"/>
</dbReference>
<accession>A0A081C1A4</accession>
<dbReference type="eggNOG" id="COG2304">
    <property type="taxonomic scope" value="Bacteria"/>
</dbReference>
<proteinExistence type="predicted"/>
<dbReference type="Gene3D" id="3.40.50.410">
    <property type="entry name" value="von Willebrand factor, type A domain"/>
    <property type="match status" value="1"/>
</dbReference>
<dbReference type="Gene3D" id="3.90.1580.10">
    <property type="entry name" value="paralog of FGE (formylglycine-generating enzyme)"/>
    <property type="match status" value="1"/>
</dbReference>
<dbReference type="PANTHER" id="PTHR23150">
    <property type="entry name" value="SULFATASE MODIFYING FACTOR 1, 2"/>
    <property type="match status" value="1"/>
</dbReference>
<dbReference type="AlphaFoldDB" id="A0A081C1A4"/>
<dbReference type="SMART" id="SM00327">
    <property type="entry name" value="VWA"/>
    <property type="match status" value="1"/>
</dbReference>
<organism evidence="3">
    <name type="scientific">Vecturithrix granuli</name>
    <dbReference type="NCBI Taxonomy" id="1499967"/>
    <lineage>
        <taxon>Bacteria</taxon>
        <taxon>Candidatus Moduliflexota</taxon>
        <taxon>Candidatus Vecturitrichia</taxon>
        <taxon>Candidatus Vecturitrichales</taxon>
        <taxon>Candidatus Vecturitrichaceae</taxon>
        <taxon>Candidatus Vecturithrix</taxon>
    </lineage>
</organism>
<gene>
    <name evidence="3" type="ORF">U27_05333</name>
</gene>
<reference evidence="3" key="1">
    <citation type="journal article" date="2015" name="PeerJ">
        <title>First genomic representation of candidate bacterial phylum KSB3 points to enhanced environmental sensing as a trigger of wastewater bulking.</title>
        <authorList>
            <person name="Sekiguchi Y."/>
            <person name="Ohashi A."/>
            <person name="Parks D.H."/>
            <person name="Yamauchi T."/>
            <person name="Tyson G.W."/>
            <person name="Hugenholtz P."/>
        </authorList>
    </citation>
    <scope>NUCLEOTIDE SEQUENCE [LARGE SCALE GENOMIC DNA]</scope>
</reference>
<dbReference type="InterPro" id="IPR005532">
    <property type="entry name" value="SUMF_dom"/>
</dbReference>
<dbReference type="Pfam" id="PF03781">
    <property type="entry name" value="FGE-sulfatase"/>
    <property type="match status" value="1"/>
</dbReference>
<keyword evidence="1" id="KW-0732">Signal</keyword>
<evidence type="ECO:0000313" key="4">
    <source>
        <dbReference type="Proteomes" id="UP000030661"/>
    </source>
</evidence>
<dbReference type="STRING" id="1499967.U27_05333"/>
<sequence>MRTSKNTAIKVLQGLCACLIILAGFYSNSQIASAESTGANVLFILDGSGSMCGRLEDVEKIVIAKERLSELIKELPENVNIGLIVSVHRSRGDCHDIELVTPLDAGNRETILKQIQAIHLKDQTPITKSIELAAQQLETIEDETSIVLVSDDEETCEGDPCGYTRSLKEKGLAFTMHVVGFDVNAEQQAQLECIANAGGGRYFSAQNALQLKAAFAEVKTEVIKKAEAKPDPKAGDIWTEPATGMEFVWIPGGCFQMGQTEQEKQKLIEEMGEEGYKFWYIDHGVFPQHRVCVDGFWMGKYEVTNAQYRVWDASHDSRDADGVSLNGESLPVVFASWEDATAFTEWLTKRHSMAYTFRLPTEAEWEYAARAGTTSLYFWGDDLNDICQYANVGDQATKQRWPNLSVDYYTCHDGYAATAPVGSFRPNPFGLYDIIGNMFEYCQDWHDVKYYGKSPLHNPQGPASGEERIIRGGSWIYYPFLGRSAYRDMRKPNIKGFALEGFRVVKTP</sequence>
<dbReference type="InterPro" id="IPR051043">
    <property type="entry name" value="Sulfatase_Mod_Factor_Kinase"/>
</dbReference>
<feature type="domain" description="VWFA" evidence="2">
    <location>
        <begin position="40"/>
        <end position="218"/>
    </location>
</feature>